<sequence>MLLTFFSVVVTIAIAPSGFCHSWVERLMKVELNGTMVGEPGYIRGTISRLEPEFTDGIMQSLLTRSSQPICKGLQASRSYTPGFPPLKARAGDFVALQYQENGHVTLLQNSPHKLGSGTVSVYGTSFPLEGDQLASVYGIWNSKGTGGDARGRLLGTWNFDDGQCYQINDSKTSKKRQTSFQKHAKDPFGADLWCQIDVRLPADISSWYTLYWVWDWPDVRPGPSKEIYTSCMDVEVLPGYCDGDIAFVEGQDLNFAAIKEQLSVL</sequence>
<dbReference type="Pfam" id="PF24320">
    <property type="entry name" value="DUF7492"/>
    <property type="match status" value="1"/>
</dbReference>
<organism evidence="3">
    <name type="scientific">Fusarium oxysporum (strain Fo5176)</name>
    <name type="common">Fusarium vascular wilt</name>
    <dbReference type="NCBI Taxonomy" id="660025"/>
    <lineage>
        <taxon>Eukaryota</taxon>
        <taxon>Fungi</taxon>
        <taxon>Dikarya</taxon>
        <taxon>Ascomycota</taxon>
        <taxon>Pezizomycotina</taxon>
        <taxon>Sordariomycetes</taxon>
        <taxon>Hypocreomycetidae</taxon>
        <taxon>Hypocreales</taxon>
        <taxon>Nectriaceae</taxon>
        <taxon>Fusarium</taxon>
        <taxon>Fusarium oxysporum species complex</taxon>
    </lineage>
</organism>
<gene>
    <name evidence="3" type="ORF">FOXB_10597</name>
</gene>
<dbReference type="EMBL" id="AFQF01002726">
    <property type="protein sequence ID" value="EGU78889.1"/>
    <property type="molecule type" value="Genomic_DNA"/>
</dbReference>
<dbReference type="OrthoDB" id="64281at2759"/>
<dbReference type="InterPro" id="IPR055915">
    <property type="entry name" value="DUF7492"/>
</dbReference>
<reference evidence="3" key="1">
    <citation type="journal article" date="2012" name="Mol. Plant Microbe Interact.">
        <title>A highly conserved effector in Fusarium oxysporum is required for full virulence on Arabidopsis.</title>
        <authorList>
            <person name="Thatcher L.F."/>
            <person name="Gardiner D.M."/>
            <person name="Kazan K."/>
            <person name="Manners J."/>
        </authorList>
    </citation>
    <scope>NUCLEOTIDE SEQUENCE [LARGE SCALE GENOMIC DNA]</scope>
    <source>
        <strain evidence="3">Fo5176</strain>
    </source>
</reference>
<feature type="chain" id="PRO_5003389890" description="DUF7492 domain-containing protein" evidence="1">
    <location>
        <begin position="21"/>
        <end position="266"/>
    </location>
</feature>
<evidence type="ECO:0000259" key="2">
    <source>
        <dbReference type="Pfam" id="PF24320"/>
    </source>
</evidence>
<protein>
    <recommendedName>
        <fullName evidence="2">DUF7492 domain-containing protein</fullName>
    </recommendedName>
</protein>
<dbReference type="AlphaFoldDB" id="F9FW16"/>
<evidence type="ECO:0000313" key="3">
    <source>
        <dbReference type="EMBL" id="EGU78889.1"/>
    </source>
</evidence>
<evidence type="ECO:0000256" key="1">
    <source>
        <dbReference type="SAM" id="SignalP"/>
    </source>
</evidence>
<name>F9FW16_FUSOF</name>
<feature type="signal peptide" evidence="1">
    <location>
        <begin position="1"/>
        <end position="20"/>
    </location>
</feature>
<keyword evidence="1" id="KW-0732">Signal</keyword>
<comment type="caution">
    <text evidence="3">The sequence shown here is derived from an EMBL/GenBank/DDBJ whole genome shotgun (WGS) entry which is preliminary data.</text>
</comment>
<proteinExistence type="predicted"/>
<accession>F9FW16</accession>
<feature type="domain" description="DUF7492" evidence="2">
    <location>
        <begin position="20"/>
        <end position="259"/>
    </location>
</feature>